<protein>
    <submittedName>
        <fullName evidence="1">Uncharacterized protein</fullName>
    </submittedName>
</protein>
<dbReference type="Proteomes" id="UP000299102">
    <property type="component" value="Unassembled WGS sequence"/>
</dbReference>
<reference evidence="1 2" key="1">
    <citation type="journal article" date="2019" name="Commun. Biol.">
        <title>The bagworm genome reveals a unique fibroin gene that provides high tensile strength.</title>
        <authorList>
            <person name="Kono N."/>
            <person name="Nakamura H."/>
            <person name="Ohtoshi R."/>
            <person name="Tomita M."/>
            <person name="Numata K."/>
            <person name="Arakawa K."/>
        </authorList>
    </citation>
    <scope>NUCLEOTIDE SEQUENCE [LARGE SCALE GENOMIC DNA]</scope>
</reference>
<organism evidence="1 2">
    <name type="scientific">Eumeta variegata</name>
    <name type="common">Bagworm moth</name>
    <name type="synonym">Eumeta japonica</name>
    <dbReference type="NCBI Taxonomy" id="151549"/>
    <lineage>
        <taxon>Eukaryota</taxon>
        <taxon>Metazoa</taxon>
        <taxon>Ecdysozoa</taxon>
        <taxon>Arthropoda</taxon>
        <taxon>Hexapoda</taxon>
        <taxon>Insecta</taxon>
        <taxon>Pterygota</taxon>
        <taxon>Neoptera</taxon>
        <taxon>Endopterygota</taxon>
        <taxon>Lepidoptera</taxon>
        <taxon>Glossata</taxon>
        <taxon>Ditrysia</taxon>
        <taxon>Tineoidea</taxon>
        <taxon>Psychidae</taxon>
        <taxon>Oiketicinae</taxon>
        <taxon>Eumeta</taxon>
    </lineage>
</organism>
<comment type="caution">
    <text evidence="1">The sequence shown here is derived from an EMBL/GenBank/DDBJ whole genome shotgun (WGS) entry which is preliminary data.</text>
</comment>
<dbReference type="AlphaFoldDB" id="A0A4C2A510"/>
<proteinExistence type="predicted"/>
<sequence length="222" mass="24436">MEIDRADEGAKGIETSELSVNGRSATAKATTYTSVFCDSVVFHRPFCAAAKLASVRLYPVIQKRIKNRIKFGYLVKYIFLARCRVHRDQAFATSGVCPGHIAIPNFMSNALLPQWGENRKRIPTAMSGDVLGFGSKNQRNPFYASLVWGLQLSTQLRSSSDKRQSSGFSRRSRSLNGGFNAGPHYSDNLSTECSHIIGTCVLSNSKDDVVSSPATLETLKNY</sequence>
<evidence type="ECO:0000313" key="1">
    <source>
        <dbReference type="EMBL" id="GBP95766.1"/>
    </source>
</evidence>
<keyword evidence="2" id="KW-1185">Reference proteome</keyword>
<evidence type="ECO:0000313" key="2">
    <source>
        <dbReference type="Proteomes" id="UP000299102"/>
    </source>
</evidence>
<name>A0A4C2A510_EUMVA</name>
<accession>A0A4C2A510</accession>
<dbReference type="EMBL" id="BGZK01002679">
    <property type="protein sequence ID" value="GBP95766.1"/>
    <property type="molecule type" value="Genomic_DNA"/>
</dbReference>
<gene>
    <name evidence="1" type="ORF">EVAR_100296_1</name>
</gene>